<name>A0AB39BSC9_9BACI</name>
<reference evidence="2" key="1">
    <citation type="submission" date="2024-07" db="EMBL/GenBank/DDBJ databases">
        <title>Identification and characteristics of an arsenic-resistant bacterial isolate, which belongs to a novel species.</title>
        <authorList>
            <person name="Juszczyk A."/>
            <person name="Kowalczyk A."/>
            <person name="Was K."/>
            <person name="Kosowicz W."/>
            <person name="Budzyn A."/>
            <person name="Latowski D."/>
        </authorList>
    </citation>
    <scope>NUCLEOTIDE SEQUENCE</scope>
    <source>
        <strain evidence="2">As8PL</strain>
    </source>
</reference>
<sequence length="291" mass="34059">MMIGVVRTDKWLNHYKGEWANQITLQQKQQWHQKMLIAPLQPLFNNAEFSLQGHLIHLGLISPQEDCEKVTKHFIEHHYWAIISEHFHSLKKKWKAPDIPIYILPASSNQETIKELGGKNGLTIDNAIILFLDEGLSDAELKAMITHEFHHRFRLFITKEKEESISLLESMVMEGLAELAVQKEVGEKYIAIWTNMYNIKEMIPLFQQWIEPHLFTKGRGRHLHYLYGGGMNDVPRWLGYCCGYHIVQSALRHFKGRSIEELTTIKSVDWLKASCFYNYVRGRKDGTRKFI</sequence>
<gene>
    <name evidence="2" type="ORF">AB3N04_16710</name>
</gene>
<evidence type="ECO:0000259" key="1">
    <source>
        <dbReference type="Pfam" id="PF10026"/>
    </source>
</evidence>
<accession>A0AB39BSC9</accession>
<dbReference type="RefSeq" id="WP_368503783.1">
    <property type="nucleotide sequence ID" value="NZ_CP162551.1"/>
</dbReference>
<dbReference type="Pfam" id="PF10026">
    <property type="entry name" value="DUF2268"/>
    <property type="match status" value="1"/>
</dbReference>
<dbReference type="InterPro" id="IPR018728">
    <property type="entry name" value="DUF2268"/>
</dbReference>
<organism evidence="2">
    <name type="scientific">Alkalihalophilus sp. As8PL</name>
    <dbReference type="NCBI Taxonomy" id="3237103"/>
    <lineage>
        <taxon>Bacteria</taxon>
        <taxon>Bacillati</taxon>
        <taxon>Bacillota</taxon>
        <taxon>Bacilli</taxon>
        <taxon>Bacillales</taxon>
        <taxon>Bacillaceae</taxon>
        <taxon>Alkalihalophilus</taxon>
    </lineage>
</organism>
<proteinExistence type="predicted"/>
<dbReference type="EMBL" id="CP162551">
    <property type="protein sequence ID" value="XDI36324.1"/>
    <property type="molecule type" value="Genomic_DNA"/>
</dbReference>
<protein>
    <submittedName>
        <fullName evidence="2">DUF2268 domain-containing protein</fullName>
    </submittedName>
</protein>
<dbReference type="AlphaFoldDB" id="A0AB39BSC9"/>
<evidence type="ECO:0000313" key="2">
    <source>
        <dbReference type="EMBL" id="XDI36324.1"/>
    </source>
</evidence>
<feature type="domain" description="DUF2268" evidence="1">
    <location>
        <begin position="80"/>
        <end position="269"/>
    </location>
</feature>